<sequence>MTERVTISVENGVADVRFARPDKLNALDQAQFEAIGGAIDRLTAMKDIRCVVLSGEGRGFCAGVDLESLASNPALRDLMPRTHGEANVFQHIAWGWRTLPVPVIAAVHGFAFGAGFQIMLGADIRIATPDAQLSMMEVRWGLAPDVAGIALLRGLVRTDVARELTYTARKMSGDEGLVLGIVTHVHADPYTRAMTLARAIAANSPDAVRASKRLFNLSVEAGSGPILLAESEEQQILLASANHAETIAAASEKRAPVFKD</sequence>
<dbReference type="AlphaFoldDB" id="A0A494THI0"/>
<evidence type="ECO:0000256" key="6">
    <source>
        <dbReference type="RuleBase" id="RU003707"/>
    </source>
</evidence>
<evidence type="ECO:0000256" key="3">
    <source>
        <dbReference type="ARBA" id="ARBA00022832"/>
    </source>
</evidence>
<keyword evidence="7" id="KW-0614">Plasmid</keyword>
<proteinExistence type="inferred from homology"/>
<protein>
    <submittedName>
        <fullName evidence="7">Crotonase/enoyl-CoA hydratase family protein</fullName>
    </submittedName>
</protein>
<dbReference type="CDD" id="cd06558">
    <property type="entry name" value="crotonase-like"/>
    <property type="match status" value="1"/>
</dbReference>
<geneLocation type="plasmid" evidence="7">
    <name>unnamed1</name>
</geneLocation>
<name>A0A494THI0_SPHPE</name>
<dbReference type="GO" id="GO:0016853">
    <property type="term" value="F:isomerase activity"/>
    <property type="evidence" value="ECO:0007669"/>
    <property type="project" value="UniProtKB-KW"/>
</dbReference>
<dbReference type="InterPro" id="IPR014748">
    <property type="entry name" value="Enoyl-CoA_hydra_C"/>
</dbReference>
<dbReference type="PANTHER" id="PTHR43149">
    <property type="entry name" value="ENOYL-COA HYDRATASE"/>
    <property type="match status" value="1"/>
</dbReference>
<dbReference type="Proteomes" id="UP000276254">
    <property type="component" value="Plasmid unnamed1"/>
</dbReference>
<dbReference type="OrthoDB" id="9802898at2"/>
<evidence type="ECO:0000256" key="5">
    <source>
        <dbReference type="ARBA" id="ARBA00023235"/>
    </source>
</evidence>
<evidence type="ECO:0000256" key="2">
    <source>
        <dbReference type="ARBA" id="ARBA00005254"/>
    </source>
</evidence>
<keyword evidence="3" id="KW-0276">Fatty acid metabolism</keyword>
<keyword evidence="5" id="KW-0413">Isomerase</keyword>
<gene>
    <name evidence="7" type="ORF">D3Y57_04415</name>
</gene>
<evidence type="ECO:0000256" key="1">
    <source>
        <dbReference type="ARBA" id="ARBA00005005"/>
    </source>
</evidence>
<keyword evidence="4" id="KW-0443">Lipid metabolism</keyword>
<dbReference type="InterPro" id="IPR001753">
    <property type="entry name" value="Enoyl-CoA_hydra/iso"/>
</dbReference>
<comment type="pathway">
    <text evidence="1">Lipid metabolism; fatty acid beta-oxidation.</text>
</comment>
<reference evidence="7 8" key="1">
    <citation type="submission" date="2018-09" db="EMBL/GenBank/DDBJ databases">
        <title>Sphingomonas peninsula sp. nov., isolated from fildes peninsula, Antarctic soil.</title>
        <authorList>
            <person name="Yingchao G."/>
        </authorList>
    </citation>
    <scope>NUCLEOTIDE SEQUENCE [LARGE SCALE GENOMIC DNA]</scope>
    <source>
        <strain evidence="7 8">YZ-8</strain>
        <plasmid evidence="7 8">unnamed1</plasmid>
    </source>
</reference>
<keyword evidence="8" id="KW-1185">Reference proteome</keyword>
<comment type="similarity">
    <text evidence="2 6">Belongs to the enoyl-CoA hydratase/isomerase family.</text>
</comment>
<dbReference type="GO" id="GO:0006635">
    <property type="term" value="P:fatty acid beta-oxidation"/>
    <property type="evidence" value="ECO:0007669"/>
    <property type="project" value="UniProtKB-UniPathway"/>
</dbReference>
<dbReference type="InterPro" id="IPR029045">
    <property type="entry name" value="ClpP/crotonase-like_dom_sf"/>
</dbReference>
<dbReference type="UniPathway" id="UPA00659"/>
<dbReference type="KEGG" id="spha:D3Y57_04415"/>
<evidence type="ECO:0000313" key="8">
    <source>
        <dbReference type="Proteomes" id="UP000276254"/>
    </source>
</evidence>
<accession>A0A494THI0</accession>
<dbReference type="InterPro" id="IPR045002">
    <property type="entry name" value="Ech1-like"/>
</dbReference>
<dbReference type="NCBIfam" id="NF005699">
    <property type="entry name" value="PRK07509.1"/>
    <property type="match status" value="1"/>
</dbReference>
<dbReference type="Gene3D" id="3.90.226.10">
    <property type="entry name" value="2-enoyl-CoA Hydratase, Chain A, domain 1"/>
    <property type="match status" value="1"/>
</dbReference>
<dbReference type="Gene3D" id="1.10.12.10">
    <property type="entry name" value="Lyase 2-enoyl-coa Hydratase, Chain A, domain 2"/>
    <property type="match status" value="1"/>
</dbReference>
<dbReference type="InterPro" id="IPR018376">
    <property type="entry name" value="Enoyl-CoA_hyd/isom_CS"/>
</dbReference>
<dbReference type="EMBL" id="CP032828">
    <property type="protein sequence ID" value="AYJ85271.1"/>
    <property type="molecule type" value="Genomic_DNA"/>
</dbReference>
<dbReference type="PANTHER" id="PTHR43149:SF1">
    <property type="entry name" value="DELTA(3,5)-DELTA(2,4)-DIENOYL-COA ISOMERASE, MITOCHONDRIAL"/>
    <property type="match status" value="1"/>
</dbReference>
<dbReference type="PROSITE" id="PS00166">
    <property type="entry name" value="ENOYL_COA_HYDRATASE"/>
    <property type="match status" value="1"/>
</dbReference>
<evidence type="ECO:0000313" key="7">
    <source>
        <dbReference type="EMBL" id="AYJ85271.1"/>
    </source>
</evidence>
<organism evidence="7 8">
    <name type="scientific">Sphingomonas paeninsulae</name>
    <dbReference type="NCBI Taxonomy" id="2319844"/>
    <lineage>
        <taxon>Bacteria</taxon>
        <taxon>Pseudomonadati</taxon>
        <taxon>Pseudomonadota</taxon>
        <taxon>Alphaproteobacteria</taxon>
        <taxon>Sphingomonadales</taxon>
        <taxon>Sphingomonadaceae</taxon>
        <taxon>Sphingomonas</taxon>
    </lineage>
</organism>
<dbReference type="RefSeq" id="WP_121151701.1">
    <property type="nucleotide sequence ID" value="NZ_CP032828.1"/>
</dbReference>
<evidence type="ECO:0000256" key="4">
    <source>
        <dbReference type="ARBA" id="ARBA00023098"/>
    </source>
</evidence>
<dbReference type="SUPFAM" id="SSF52096">
    <property type="entry name" value="ClpP/crotonase"/>
    <property type="match status" value="1"/>
</dbReference>
<dbReference type="Pfam" id="PF00378">
    <property type="entry name" value="ECH_1"/>
    <property type="match status" value="1"/>
</dbReference>